<evidence type="ECO:0000313" key="6">
    <source>
        <dbReference type="EMBL" id="MDO7874993.1"/>
    </source>
</evidence>
<feature type="coiled-coil region" evidence="3">
    <location>
        <begin position="51"/>
        <end position="104"/>
    </location>
</feature>
<evidence type="ECO:0000256" key="5">
    <source>
        <dbReference type="SAM" id="SignalP"/>
    </source>
</evidence>
<evidence type="ECO:0000313" key="7">
    <source>
        <dbReference type="Proteomes" id="UP001176429"/>
    </source>
</evidence>
<gene>
    <name evidence="6" type="ORF">Q5H93_09655</name>
</gene>
<comment type="similarity">
    <text evidence="1">Belongs to the Skp family.</text>
</comment>
<evidence type="ECO:0000256" key="1">
    <source>
        <dbReference type="ARBA" id="ARBA00009091"/>
    </source>
</evidence>
<dbReference type="PANTHER" id="PTHR35089">
    <property type="entry name" value="CHAPERONE PROTEIN SKP"/>
    <property type="match status" value="1"/>
</dbReference>
<feature type="signal peptide" evidence="5">
    <location>
        <begin position="1"/>
        <end position="22"/>
    </location>
</feature>
<sequence length="233" mass="26275">MKIFGTFALIVSLLAAAPRVQAQKFGWVDSEFIMEKMPDYAKAQTELNVLSDTWQKEVEAQKKDLDKLYRNYQAEEVVLTEPMKKKRQDEILKKEQDIKAYQNKQFGYEGQLFKKRIELTKPVQDKVFEAIEKVAKKKQLAVVFDKSGDVTMLYTNPAHDYTEFVLEELGLGAEDRNQPGPKGPVNSVKTPTPKPGASADPRFETDSETTEPAAGTKATKEAAPKLNTRKGTK</sequence>
<reference evidence="6" key="1">
    <citation type="submission" date="2023-07" db="EMBL/GenBank/DDBJ databases">
        <authorList>
            <person name="Kim M.K."/>
        </authorList>
    </citation>
    <scope>NUCLEOTIDE SEQUENCE</scope>
    <source>
        <strain evidence="6">ASUV-10-1</strain>
    </source>
</reference>
<dbReference type="EMBL" id="JAUQSY010000005">
    <property type="protein sequence ID" value="MDO7874993.1"/>
    <property type="molecule type" value="Genomic_DNA"/>
</dbReference>
<name>A0ABT9BEP4_9BACT</name>
<dbReference type="Gene3D" id="3.30.910.20">
    <property type="entry name" value="Skp domain"/>
    <property type="match status" value="1"/>
</dbReference>
<dbReference type="PANTHER" id="PTHR35089:SF1">
    <property type="entry name" value="CHAPERONE PROTEIN SKP"/>
    <property type="match status" value="1"/>
</dbReference>
<evidence type="ECO:0000256" key="2">
    <source>
        <dbReference type="ARBA" id="ARBA00022729"/>
    </source>
</evidence>
<dbReference type="InterPro" id="IPR024930">
    <property type="entry name" value="Skp_dom_sf"/>
</dbReference>
<organism evidence="6 7">
    <name type="scientific">Hymenobacter aranciens</name>
    <dbReference type="NCBI Taxonomy" id="3063996"/>
    <lineage>
        <taxon>Bacteria</taxon>
        <taxon>Pseudomonadati</taxon>
        <taxon>Bacteroidota</taxon>
        <taxon>Cytophagia</taxon>
        <taxon>Cytophagales</taxon>
        <taxon>Hymenobacteraceae</taxon>
        <taxon>Hymenobacter</taxon>
    </lineage>
</organism>
<feature type="region of interest" description="Disordered" evidence="4">
    <location>
        <begin position="173"/>
        <end position="233"/>
    </location>
</feature>
<proteinExistence type="inferred from homology"/>
<dbReference type="Pfam" id="PF03938">
    <property type="entry name" value="OmpH"/>
    <property type="match status" value="1"/>
</dbReference>
<dbReference type="RefSeq" id="WP_305006306.1">
    <property type="nucleotide sequence ID" value="NZ_JAUQSY010000005.1"/>
</dbReference>
<dbReference type="SUPFAM" id="SSF111384">
    <property type="entry name" value="OmpH-like"/>
    <property type="match status" value="1"/>
</dbReference>
<dbReference type="Proteomes" id="UP001176429">
    <property type="component" value="Unassembled WGS sequence"/>
</dbReference>
<keyword evidence="3" id="KW-0175">Coiled coil</keyword>
<protein>
    <submittedName>
        <fullName evidence="6">OmpH family outer membrane protein</fullName>
    </submittedName>
</protein>
<evidence type="ECO:0000256" key="3">
    <source>
        <dbReference type="SAM" id="Coils"/>
    </source>
</evidence>
<dbReference type="InterPro" id="IPR005632">
    <property type="entry name" value="Chaperone_Skp"/>
</dbReference>
<keyword evidence="7" id="KW-1185">Reference proteome</keyword>
<dbReference type="SMART" id="SM00935">
    <property type="entry name" value="OmpH"/>
    <property type="match status" value="1"/>
</dbReference>
<comment type="caution">
    <text evidence="6">The sequence shown here is derived from an EMBL/GenBank/DDBJ whole genome shotgun (WGS) entry which is preliminary data.</text>
</comment>
<evidence type="ECO:0000256" key="4">
    <source>
        <dbReference type="SAM" id="MobiDB-lite"/>
    </source>
</evidence>
<accession>A0ABT9BEP4</accession>
<feature type="chain" id="PRO_5045251741" evidence="5">
    <location>
        <begin position="23"/>
        <end position="233"/>
    </location>
</feature>
<keyword evidence="2 5" id="KW-0732">Signal</keyword>